<accession>A0A9X0DKL0</accession>
<gene>
    <name evidence="1" type="ORF">OCU04_004416</name>
</gene>
<sequence length="396" mass="46341">MMELAIKIDNRLYEYQRDKKSQSHFNQNYKRNEGRCRQAKTESYGDPMELDATIRGKPFKEEMDRRRNEKLCFECGLPGHRAAIHRQKKQVRFNPNKKTWEGKRQLNATFVPQLCVLSCVDLGSEEQLEGDQSEDESLSWVNREPSVEEHWTIRYIDEWNRRIWSFGETGEGTISEDISVEGAKEGEVYEVKIINEYRILWYGVTTYSSFIERTSNYHLRIPYQEEIWEVIYLHYDVKHSTRQIHVIRNVGDEHQVQAQAIWPSPRVGHLLEVIEGHPLATKWRNLLDDEVLMGLKAAMDPREHNTIFENNEMHDDYPFGQLNPFGQLKLIDQKIDQIDQIDPTNKIVQIVQKDQSDQEQQLNATGHSGQINQEVMINGHRLRAMIDSGATGNFIA</sequence>
<protein>
    <submittedName>
        <fullName evidence="1">Uncharacterized protein</fullName>
    </submittedName>
</protein>
<dbReference type="Proteomes" id="UP001152300">
    <property type="component" value="Unassembled WGS sequence"/>
</dbReference>
<reference evidence="1" key="1">
    <citation type="submission" date="2022-11" db="EMBL/GenBank/DDBJ databases">
        <title>Genome Resource of Sclerotinia nivalis Strain SnTB1, a Plant Pathogen Isolated from American Ginseng.</title>
        <authorList>
            <person name="Fan S."/>
        </authorList>
    </citation>
    <scope>NUCLEOTIDE SEQUENCE</scope>
    <source>
        <strain evidence="1">SnTB1</strain>
    </source>
</reference>
<evidence type="ECO:0000313" key="1">
    <source>
        <dbReference type="EMBL" id="KAJ8067036.1"/>
    </source>
</evidence>
<dbReference type="OrthoDB" id="3565041at2759"/>
<proteinExistence type="predicted"/>
<keyword evidence="2" id="KW-1185">Reference proteome</keyword>
<dbReference type="EMBL" id="JAPEIS010000004">
    <property type="protein sequence ID" value="KAJ8067036.1"/>
    <property type="molecule type" value="Genomic_DNA"/>
</dbReference>
<evidence type="ECO:0000313" key="2">
    <source>
        <dbReference type="Proteomes" id="UP001152300"/>
    </source>
</evidence>
<dbReference type="AlphaFoldDB" id="A0A9X0DKL0"/>
<name>A0A9X0DKL0_9HELO</name>
<organism evidence="1 2">
    <name type="scientific">Sclerotinia nivalis</name>
    <dbReference type="NCBI Taxonomy" id="352851"/>
    <lineage>
        <taxon>Eukaryota</taxon>
        <taxon>Fungi</taxon>
        <taxon>Dikarya</taxon>
        <taxon>Ascomycota</taxon>
        <taxon>Pezizomycotina</taxon>
        <taxon>Leotiomycetes</taxon>
        <taxon>Helotiales</taxon>
        <taxon>Sclerotiniaceae</taxon>
        <taxon>Sclerotinia</taxon>
    </lineage>
</organism>
<comment type="caution">
    <text evidence="1">The sequence shown here is derived from an EMBL/GenBank/DDBJ whole genome shotgun (WGS) entry which is preliminary data.</text>
</comment>